<comment type="caution">
    <text evidence="1">The sequence shown here is derived from an EMBL/GenBank/DDBJ whole genome shotgun (WGS) entry which is preliminary data.</text>
</comment>
<reference evidence="1 2" key="1">
    <citation type="submission" date="2024-06" db="EMBL/GenBank/DDBJ databases">
        <title>Genomic Encyclopedia of Type Strains, Phase IV (KMG-IV): sequencing the most valuable type-strain genomes for metagenomic binning, comparative biology and taxonomic classification.</title>
        <authorList>
            <person name="Goeker M."/>
        </authorList>
    </citation>
    <scope>NUCLEOTIDE SEQUENCE [LARGE SCALE GENOMIC DNA]</scope>
    <source>
        <strain evidence="1 2">DSM 29846</strain>
    </source>
</reference>
<keyword evidence="2" id="KW-1185">Reference proteome</keyword>
<evidence type="ECO:0000313" key="2">
    <source>
        <dbReference type="Proteomes" id="UP001549036"/>
    </source>
</evidence>
<accession>A0ABV2HR77</accession>
<gene>
    <name evidence="1" type="ORF">ABID26_002503</name>
</gene>
<name>A0ABV2HR77_9HYPH</name>
<protein>
    <submittedName>
        <fullName evidence="1">Uncharacterized protein</fullName>
    </submittedName>
</protein>
<organism evidence="1 2">
    <name type="scientific">Mesorhizobium shonense</name>
    <dbReference type="NCBI Taxonomy" id="1209948"/>
    <lineage>
        <taxon>Bacteria</taxon>
        <taxon>Pseudomonadati</taxon>
        <taxon>Pseudomonadota</taxon>
        <taxon>Alphaproteobacteria</taxon>
        <taxon>Hyphomicrobiales</taxon>
        <taxon>Phyllobacteriaceae</taxon>
        <taxon>Mesorhizobium</taxon>
    </lineage>
</organism>
<dbReference type="Proteomes" id="UP001549036">
    <property type="component" value="Unassembled WGS sequence"/>
</dbReference>
<sequence length="44" mass="4868">MQRAQEIREYQKLFNNVSSTAQNGHTAPTFSLRTEPAACLSCAP</sequence>
<evidence type="ECO:0000313" key="1">
    <source>
        <dbReference type="EMBL" id="MET3593115.1"/>
    </source>
</evidence>
<dbReference type="EMBL" id="JBEPLM010000003">
    <property type="protein sequence ID" value="MET3593115.1"/>
    <property type="molecule type" value="Genomic_DNA"/>
</dbReference>
<proteinExistence type="predicted"/>